<evidence type="ECO:0000256" key="1">
    <source>
        <dbReference type="SAM" id="MobiDB-lite"/>
    </source>
</evidence>
<dbReference type="RefSeq" id="WP_061084969.1">
    <property type="nucleotide sequence ID" value="NZ_CP033930.1"/>
</dbReference>
<reference evidence="2 3" key="1">
    <citation type="submission" date="2018-11" db="EMBL/GenBank/DDBJ databases">
        <title>Proposal to divide the Flavobacteriaceae and reorganize its genera based on Amino Acid Identity values calculated from whole genome sequences.</title>
        <authorList>
            <person name="Nicholson A.C."/>
            <person name="Gulvik C.A."/>
            <person name="Whitney A.M."/>
            <person name="Humrighouse B.W."/>
            <person name="Bell M."/>
            <person name="Holmes B."/>
            <person name="Steigerwalt A.G."/>
            <person name="Villarma A."/>
            <person name="Sheth M."/>
            <person name="Batra D."/>
            <person name="Pryor J."/>
            <person name="Bernardet J.-F."/>
            <person name="Hugo C."/>
            <person name="Kampfer P."/>
            <person name="Newman J."/>
            <person name="McQuiston J.R."/>
        </authorList>
    </citation>
    <scope>NUCLEOTIDE SEQUENCE [LARGE SCALE GENOMIC DNA]</scope>
    <source>
        <strain evidence="2 3">H5559</strain>
    </source>
</reference>
<feature type="region of interest" description="Disordered" evidence="1">
    <location>
        <begin position="24"/>
        <end position="54"/>
    </location>
</feature>
<sequence length="241" mass="27752">MKKIISILILSFFVINSCDRDKKATHPQNHISKEAKNDSLQNRESQQETFKTGKEPLDFITKDEEIQYEAEGDLNHDELTDKVLVLRKKSDTLAKRKVLILLKNNDKTYRLDITSEKVFPDEYNEAGYKMHDTEDISIDQGNLHINLYDIGPNGNQFSTFKYINGKLILTYIETYNMGAGSHSALNYEPLKGRLTQETVSTMEENTPSTTKTFQVKKESYLFEKASPEDIIRKVYHSVSID</sequence>
<name>A0AAD1DWL0_CHRID</name>
<dbReference type="Proteomes" id="UP000269015">
    <property type="component" value="Chromosome"/>
</dbReference>
<evidence type="ECO:0000313" key="3">
    <source>
        <dbReference type="Proteomes" id="UP000269015"/>
    </source>
</evidence>
<accession>A0AAD1DWL0</accession>
<dbReference type="AlphaFoldDB" id="A0AAD1DWL0"/>
<dbReference type="EMBL" id="CP033930">
    <property type="protein sequence ID" value="AZB19975.1"/>
    <property type="molecule type" value="Genomic_DNA"/>
</dbReference>
<organism evidence="2 3">
    <name type="scientific">Chryseobacterium indologenes</name>
    <name type="common">Flavobacterium indologenes</name>
    <dbReference type="NCBI Taxonomy" id="253"/>
    <lineage>
        <taxon>Bacteria</taxon>
        <taxon>Pseudomonadati</taxon>
        <taxon>Bacteroidota</taxon>
        <taxon>Flavobacteriia</taxon>
        <taxon>Flavobacteriales</taxon>
        <taxon>Weeksellaceae</taxon>
        <taxon>Chryseobacterium group</taxon>
        <taxon>Chryseobacterium</taxon>
    </lineage>
</organism>
<proteinExistence type="predicted"/>
<feature type="compositionally biased region" description="Polar residues" evidence="1">
    <location>
        <begin position="38"/>
        <end position="50"/>
    </location>
</feature>
<evidence type="ECO:0000313" key="2">
    <source>
        <dbReference type="EMBL" id="AZB19975.1"/>
    </source>
</evidence>
<gene>
    <name evidence="2" type="ORF">EG352_20535</name>
</gene>
<protein>
    <submittedName>
        <fullName evidence="2">Uncharacterized protein</fullName>
    </submittedName>
</protein>